<evidence type="ECO:0000313" key="2">
    <source>
        <dbReference type="EMBL" id="ONK77477.1"/>
    </source>
</evidence>
<feature type="compositionally biased region" description="Polar residues" evidence="1">
    <location>
        <begin position="1"/>
        <end position="17"/>
    </location>
</feature>
<dbReference type="EMBL" id="CM007382">
    <property type="protein sequence ID" value="ONK77477.1"/>
    <property type="molecule type" value="Genomic_DNA"/>
</dbReference>
<feature type="compositionally biased region" description="Basic and acidic residues" evidence="1">
    <location>
        <begin position="18"/>
        <end position="48"/>
    </location>
</feature>
<protein>
    <submittedName>
        <fullName evidence="2">Uncharacterized protein</fullName>
    </submittedName>
</protein>
<organism evidence="2 3">
    <name type="scientific">Asparagus officinalis</name>
    <name type="common">Garden asparagus</name>
    <dbReference type="NCBI Taxonomy" id="4686"/>
    <lineage>
        <taxon>Eukaryota</taxon>
        <taxon>Viridiplantae</taxon>
        <taxon>Streptophyta</taxon>
        <taxon>Embryophyta</taxon>
        <taxon>Tracheophyta</taxon>
        <taxon>Spermatophyta</taxon>
        <taxon>Magnoliopsida</taxon>
        <taxon>Liliopsida</taxon>
        <taxon>Asparagales</taxon>
        <taxon>Asparagaceae</taxon>
        <taxon>Asparagoideae</taxon>
        <taxon>Asparagus</taxon>
    </lineage>
</organism>
<evidence type="ECO:0000256" key="1">
    <source>
        <dbReference type="SAM" id="MobiDB-lite"/>
    </source>
</evidence>
<reference evidence="3" key="1">
    <citation type="journal article" date="2017" name="Nat. Commun.">
        <title>The asparagus genome sheds light on the origin and evolution of a young Y chromosome.</title>
        <authorList>
            <person name="Harkess A."/>
            <person name="Zhou J."/>
            <person name="Xu C."/>
            <person name="Bowers J.E."/>
            <person name="Van der Hulst R."/>
            <person name="Ayyampalayam S."/>
            <person name="Mercati F."/>
            <person name="Riccardi P."/>
            <person name="McKain M.R."/>
            <person name="Kakrana A."/>
            <person name="Tang H."/>
            <person name="Ray J."/>
            <person name="Groenendijk J."/>
            <person name="Arikit S."/>
            <person name="Mathioni S.M."/>
            <person name="Nakano M."/>
            <person name="Shan H."/>
            <person name="Telgmann-Rauber A."/>
            <person name="Kanno A."/>
            <person name="Yue Z."/>
            <person name="Chen H."/>
            <person name="Li W."/>
            <person name="Chen Y."/>
            <person name="Xu X."/>
            <person name="Zhang Y."/>
            <person name="Luo S."/>
            <person name="Chen H."/>
            <person name="Gao J."/>
            <person name="Mao Z."/>
            <person name="Pires J.C."/>
            <person name="Luo M."/>
            <person name="Kudrna D."/>
            <person name="Wing R.A."/>
            <person name="Meyers B.C."/>
            <person name="Yi K."/>
            <person name="Kong H."/>
            <person name="Lavrijsen P."/>
            <person name="Sunseri F."/>
            <person name="Falavigna A."/>
            <person name="Ye Y."/>
            <person name="Leebens-Mack J.H."/>
            <person name="Chen G."/>
        </authorList>
    </citation>
    <scope>NUCLEOTIDE SEQUENCE [LARGE SCALE GENOMIC DNA]</scope>
    <source>
        <strain evidence="3">cv. DH0086</strain>
    </source>
</reference>
<name>A0A5P1FJA6_ASPOF</name>
<sequence length="107" mass="11492">MNVGHSNESSSGEQVEASQREGAEMRAVGRGESSNRRHDLTHKGKEPSVEEIMPPLGLELPFPRRVTDIGGGNWNEMGLSGRGVVPADGSGLDRISQAPWGGYFFKG</sequence>
<evidence type="ECO:0000313" key="3">
    <source>
        <dbReference type="Proteomes" id="UP000243459"/>
    </source>
</evidence>
<gene>
    <name evidence="2" type="ORF">A4U43_C02F6940</name>
</gene>
<proteinExistence type="predicted"/>
<keyword evidence="3" id="KW-1185">Reference proteome</keyword>
<dbReference type="Proteomes" id="UP000243459">
    <property type="component" value="Chromosome 2"/>
</dbReference>
<dbReference type="Gramene" id="ONK77477">
    <property type="protein sequence ID" value="ONK77477"/>
    <property type="gene ID" value="A4U43_C02F6940"/>
</dbReference>
<accession>A0A5P1FJA6</accession>
<feature type="region of interest" description="Disordered" evidence="1">
    <location>
        <begin position="1"/>
        <end position="56"/>
    </location>
</feature>
<dbReference type="AlphaFoldDB" id="A0A5P1FJA6"/>